<dbReference type="AlphaFoldDB" id="A0A0W8C4L3"/>
<dbReference type="STRING" id="4790.A0A0W8C4L3"/>
<protein>
    <submittedName>
        <fullName evidence="4">Tankyrase-2</fullName>
    </submittedName>
</protein>
<gene>
    <name evidence="4" type="ORF">AM587_10002658</name>
</gene>
<evidence type="ECO:0000256" key="1">
    <source>
        <dbReference type="ARBA" id="ARBA00022737"/>
    </source>
</evidence>
<evidence type="ECO:0000313" key="4">
    <source>
        <dbReference type="EMBL" id="KUF79021.1"/>
    </source>
</evidence>
<dbReference type="PROSITE" id="PS50297">
    <property type="entry name" value="ANK_REP_REGION"/>
    <property type="match status" value="2"/>
</dbReference>
<dbReference type="InterPro" id="IPR002110">
    <property type="entry name" value="Ankyrin_rpt"/>
</dbReference>
<comment type="caution">
    <text evidence="4">The sequence shown here is derived from an EMBL/GenBank/DDBJ whole genome shotgun (WGS) entry which is preliminary data.</text>
</comment>
<feature type="repeat" description="ANK" evidence="3">
    <location>
        <begin position="37"/>
        <end position="69"/>
    </location>
</feature>
<dbReference type="Pfam" id="PF00023">
    <property type="entry name" value="Ank"/>
    <property type="match status" value="1"/>
</dbReference>
<sequence length="797" mass="89550">MGWFSPDTITDFVRRGDLDGIRHRLELGDDVNERRSFQWTPLIDASFRNDCNIIQFLLDNGADMELTEISDQTALHKAIDCKNTDAALLLTRRGACANKIGDMGRTPLQTAVKRDLLEVTAELLKYGADPTLRSNDNKSARDYVQWGPNREAFYKLLDAYSNLESAIRAKNEDAITVWLRKGLTGDPRATISGIDAAIQAQNLDAVNAILDVCTLDTKTFDEMIQILKSIETGIENAPDDDWRDSLTLAGNDFKKKWLEKILLFQEMNMLQIFCESVAKPAWIQTALFDNGWTALHYAASLGNNEIVRYLLVACGVNPLTLSSDNKTAYDLAFATENCSDMCWMLQQHMKKRAFSDHAALLLNANEVAVEDLMQLVGQMTSVYDVRILFNLGFRVLTTNEMHEVLAATFNQAITEKLVFDDRAAAFFKMGLKECRRQKIISEVEQIEWDIKATKVNVENSEWVRQIKQSLQQLECRVTTTEYNVNLLHHQFDTLRNALIEREKRQIKQRERQRYISLLSSALILCGGAAIKGMFESAFDMCDPEHLLSNLSKEHMTDFLTEKTNAFVFQGSVNAVLTDAAIDPEEFAVVLREAAALERTEVVNVESDTSPPLLQAAAPELDNPLFPPKKRNAFRDAVHATMRRAKTTANERNLMPIEAVSSNTEVPLSSTPLAIDSQMTDEDMEAYPYHCAVQFSDGDLEQFEALAKYIEQEGGNINETLAMHVRPAGTDDTSSKGEAVEASALMYASYLGHVDIVKWFLDRADVVKTEKSFLTIKRSLSSKKSSNDTCIKRPTCSA</sequence>
<keyword evidence="1" id="KW-0677">Repeat</keyword>
<dbReference type="PROSITE" id="PS50088">
    <property type="entry name" value="ANK_REPEAT"/>
    <property type="match status" value="3"/>
</dbReference>
<proteinExistence type="predicted"/>
<dbReference type="OrthoDB" id="158111at2759"/>
<accession>A0A0W8C4L3</accession>
<keyword evidence="2 3" id="KW-0040">ANK repeat</keyword>
<dbReference type="Pfam" id="PF12796">
    <property type="entry name" value="Ank_2"/>
    <property type="match status" value="2"/>
</dbReference>
<dbReference type="SUPFAM" id="SSF48403">
    <property type="entry name" value="Ankyrin repeat"/>
    <property type="match status" value="1"/>
</dbReference>
<dbReference type="Gene3D" id="1.25.40.20">
    <property type="entry name" value="Ankyrin repeat-containing domain"/>
    <property type="match status" value="2"/>
</dbReference>
<dbReference type="SMART" id="SM00248">
    <property type="entry name" value="ANK"/>
    <property type="match status" value="6"/>
</dbReference>
<dbReference type="PANTHER" id="PTHR24171">
    <property type="entry name" value="ANKYRIN REPEAT DOMAIN-CONTAINING PROTEIN 39-RELATED"/>
    <property type="match status" value="1"/>
</dbReference>
<dbReference type="PANTHER" id="PTHR24171:SF9">
    <property type="entry name" value="ANKYRIN REPEAT DOMAIN-CONTAINING PROTEIN 39"/>
    <property type="match status" value="1"/>
</dbReference>
<name>A0A0W8C4L3_PHYNI</name>
<evidence type="ECO:0000256" key="2">
    <source>
        <dbReference type="ARBA" id="ARBA00023043"/>
    </source>
</evidence>
<dbReference type="InterPro" id="IPR036770">
    <property type="entry name" value="Ankyrin_rpt-contain_sf"/>
</dbReference>
<organism evidence="4 5">
    <name type="scientific">Phytophthora nicotianae</name>
    <name type="common">Potato buckeye rot agent</name>
    <name type="synonym">Phytophthora parasitica</name>
    <dbReference type="NCBI Taxonomy" id="4792"/>
    <lineage>
        <taxon>Eukaryota</taxon>
        <taxon>Sar</taxon>
        <taxon>Stramenopiles</taxon>
        <taxon>Oomycota</taxon>
        <taxon>Peronosporomycetes</taxon>
        <taxon>Peronosporales</taxon>
        <taxon>Peronosporaceae</taxon>
        <taxon>Phytophthora</taxon>
    </lineage>
</organism>
<evidence type="ECO:0000313" key="5">
    <source>
        <dbReference type="Proteomes" id="UP000052943"/>
    </source>
</evidence>
<feature type="repeat" description="ANK" evidence="3">
    <location>
        <begin position="290"/>
        <end position="311"/>
    </location>
</feature>
<reference evidence="4 5" key="1">
    <citation type="submission" date="2015-11" db="EMBL/GenBank/DDBJ databases">
        <title>Genomes and virulence difference between two physiological races of Phytophthora nicotianae.</title>
        <authorList>
            <person name="Liu H."/>
            <person name="Ma X."/>
            <person name="Yu H."/>
            <person name="Fang D."/>
            <person name="Li Y."/>
            <person name="Wang X."/>
            <person name="Wang W."/>
            <person name="Dong Y."/>
            <person name="Xiao B."/>
        </authorList>
    </citation>
    <scope>NUCLEOTIDE SEQUENCE [LARGE SCALE GENOMIC DNA]</scope>
    <source>
        <strain evidence="5">race 0</strain>
    </source>
</reference>
<dbReference type="Proteomes" id="UP000052943">
    <property type="component" value="Unassembled WGS sequence"/>
</dbReference>
<dbReference type="EMBL" id="LNFO01004996">
    <property type="protein sequence ID" value="KUF79021.1"/>
    <property type="molecule type" value="Genomic_DNA"/>
</dbReference>
<evidence type="ECO:0000256" key="3">
    <source>
        <dbReference type="PROSITE-ProRule" id="PRU00023"/>
    </source>
</evidence>
<feature type="repeat" description="ANK" evidence="3">
    <location>
        <begin position="103"/>
        <end position="135"/>
    </location>
</feature>